<reference evidence="5 6" key="1">
    <citation type="submission" date="2019-12" db="EMBL/GenBank/DDBJ databases">
        <title>Genomic-based taxomic classification of the family Erythrobacteraceae.</title>
        <authorList>
            <person name="Xu L."/>
        </authorList>
    </citation>
    <scope>NUCLEOTIDE SEQUENCE [LARGE SCALE GENOMIC DNA]</scope>
    <source>
        <strain evidence="5 6">DSM 18604</strain>
    </source>
</reference>
<evidence type="ECO:0000313" key="6">
    <source>
        <dbReference type="Proteomes" id="UP000460561"/>
    </source>
</evidence>
<dbReference type="InterPro" id="IPR023187">
    <property type="entry name" value="Tscrpt_reg_MarR-type_CS"/>
</dbReference>
<evidence type="ECO:0000256" key="1">
    <source>
        <dbReference type="ARBA" id="ARBA00023015"/>
    </source>
</evidence>
<dbReference type="PRINTS" id="PR00598">
    <property type="entry name" value="HTHMARR"/>
</dbReference>
<keyword evidence="1" id="KW-0805">Transcription regulation</keyword>
<evidence type="ECO:0000313" key="5">
    <source>
        <dbReference type="EMBL" id="MXP26300.1"/>
    </source>
</evidence>
<name>A0A845A7V0_9SPHN</name>
<dbReference type="Pfam" id="PF01047">
    <property type="entry name" value="MarR"/>
    <property type="match status" value="1"/>
</dbReference>
<dbReference type="EMBL" id="WTYQ01000003">
    <property type="protein sequence ID" value="MXP26300.1"/>
    <property type="molecule type" value="Genomic_DNA"/>
</dbReference>
<dbReference type="PROSITE" id="PS50995">
    <property type="entry name" value="HTH_MARR_2"/>
    <property type="match status" value="1"/>
</dbReference>
<keyword evidence="6" id="KW-1185">Reference proteome</keyword>
<proteinExistence type="predicted"/>
<evidence type="ECO:0000256" key="2">
    <source>
        <dbReference type="ARBA" id="ARBA00023125"/>
    </source>
</evidence>
<dbReference type="Proteomes" id="UP000460561">
    <property type="component" value="Unassembled WGS sequence"/>
</dbReference>
<dbReference type="InterPro" id="IPR000835">
    <property type="entry name" value="HTH_MarR-typ"/>
</dbReference>
<dbReference type="PANTHER" id="PTHR42756:SF1">
    <property type="entry name" value="TRANSCRIPTIONAL REPRESSOR OF EMRAB OPERON"/>
    <property type="match status" value="1"/>
</dbReference>
<accession>A0A845A7V0</accession>
<comment type="caution">
    <text evidence="5">The sequence shown here is derived from an EMBL/GenBank/DDBJ whole genome shotgun (WGS) entry which is preliminary data.</text>
</comment>
<gene>
    <name evidence="5" type="ORF">GRI39_09655</name>
</gene>
<keyword evidence="3" id="KW-0804">Transcription</keyword>
<dbReference type="SMART" id="SM00347">
    <property type="entry name" value="HTH_MARR"/>
    <property type="match status" value="1"/>
</dbReference>
<dbReference type="Gene3D" id="1.10.10.10">
    <property type="entry name" value="Winged helix-like DNA-binding domain superfamily/Winged helix DNA-binding domain"/>
    <property type="match status" value="1"/>
</dbReference>
<protein>
    <submittedName>
        <fullName evidence="5">MarR family transcriptional regulator</fullName>
    </submittedName>
</protein>
<organism evidence="5 6">
    <name type="scientific">Altericroceibacterium indicum</name>
    <dbReference type="NCBI Taxonomy" id="374177"/>
    <lineage>
        <taxon>Bacteria</taxon>
        <taxon>Pseudomonadati</taxon>
        <taxon>Pseudomonadota</taxon>
        <taxon>Alphaproteobacteria</taxon>
        <taxon>Sphingomonadales</taxon>
        <taxon>Erythrobacteraceae</taxon>
        <taxon>Altericroceibacterium</taxon>
    </lineage>
</organism>
<dbReference type="GO" id="GO:0003700">
    <property type="term" value="F:DNA-binding transcription factor activity"/>
    <property type="evidence" value="ECO:0007669"/>
    <property type="project" value="InterPro"/>
</dbReference>
<dbReference type="PANTHER" id="PTHR42756">
    <property type="entry name" value="TRANSCRIPTIONAL REGULATOR, MARR"/>
    <property type="match status" value="1"/>
</dbReference>
<evidence type="ECO:0000259" key="4">
    <source>
        <dbReference type="PROSITE" id="PS50995"/>
    </source>
</evidence>
<evidence type="ECO:0000256" key="3">
    <source>
        <dbReference type="ARBA" id="ARBA00023163"/>
    </source>
</evidence>
<dbReference type="OrthoDB" id="582199at2"/>
<dbReference type="InterPro" id="IPR036388">
    <property type="entry name" value="WH-like_DNA-bd_sf"/>
</dbReference>
<dbReference type="AlphaFoldDB" id="A0A845A7V0"/>
<keyword evidence="2" id="KW-0238">DNA-binding</keyword>
<dbReference type="GO" id="GO:0003677">
    <property type="term" value="F:DNA binding"/>
    <property type="evidence" value="ECO:0007669"/>
    <property type="project" value="UniProtKB-KW"/>
</dbReference>
<dbReference type="InterPro" id="IPR036390">
    <property type="entry name" value="WH_DNA-bd_sf"/>
</dbReference>
<dbReference type="PROSITE" id="PS01117">
    <property type="entry name" value="HTH_MARR_1"/>
    <property type="match status" value="1"/>
</dbReference>
<dbReference type="SUPFAM" id="SSF46785">
    <property type="entry name" value="Winged helix' DNA-binding domain"/>
    <property type="match status" value="1"/>
</dbReference>
<sequence>MVLAARRWRGLLDEHLRRINQSSARMEALAAIMNAPEPKAQVNIARRLRIEGPTLTRMLDTLEKDGLVERLPDPRDRRTKQLRLTDKGEAALEEILIIADDLRARLLHGYSEEKIELYNELFEDMLDRLDHGLPAVER</sequence>
<feature type="domain" description="HTH marR-type" evidence="4">
    <location>
        <begin position="1"/>
        <end position="127"/>
    </location>
</feature>